<name>A0A397RSQ4_9MOLU</name>
<evidence type="ECO:0000313" key="2">
    <source>
        <dbReference type="Proteomes" id="UP000266506"/>
    </source>
</evidence>
<accession>A0A397RSQ4</accession>
<keyword evidence="2" id="KW-1185">Reference proteome</keyword>
<evidence type="ECO:0000313" key="1">
    <source>
        <dbReference type="EMBL" id="RIA75459.1"/>
    </source>
</evidence>
<protein>
    <submittedName>
        <fullName evidence="1">Uncharacterized protein</fullName>
    </submittedName>
</protein>
<proteinExistence type="predicted"/>
<dbReference type="RefSeq" id="WP_119016611.1">
    <property type="nucleotide sequence ID" value="NZ_QXEV01000019.1"/>
</dbReference>
<dbReference type="Proteomes" id="UP000266506">
    <property type="component" value="Unassembled WGS sequence"/>
</dbReference>
<sequence length="148" mass="17903">MNPRYYTEHILFPKVYYKDPIKVITKLVTEKEEYLYDFYLASYETQKEACPFRVEDYKVNTYQIEQVEFIVLTLPNYFMEPTLCHKIILAYSFNMDLYQYYTLEDGNDPLFGKYFQLCAWMEGVHMNFGDFEGTDEELIQKIYQTVLL</sequence>
<organism evidence="1 2">
    <name type="scientific">Anaeroplasma bactoclasticum</name>
    <dbReference type="NCBI Taxonomy" id="2088"/>
    <lineage>
        <taxon>Bacteria</taxon>
        <taxon>Bacillati</taxon>
        <taxon>Mycoplasmatota</taxon>
        <taxon>Mollicutes</taxon>
        <taxon>Anaeroplasmatales</taxon>
        <taxon>Anaeroplasmataceae</taxon>
        <taxon>Anaeroplasma</taxon>
    </lineage>
</organism>
<reference evidence="1 2" key="1">
    <citation type="submission" date="2018-08" db="EMBL/GenBank/DDBJ databases">
        <title>Genomic Encyclopedia of Archaeal and Bacterial Type Strains, Phase II (KMG-II): from individual species to whole genera.</title>
        <authorList>
            <person name="Goeker M."/>
        </authorList>
    </citation>
    <scope>NUCLEOTIDE SEQUENCE [LARGE SCALE GENOMIC DNA]</scope>
    <source>
        <strain evidence="1 2">ATCC 27112</strain>
    </source>
</reference>
<dbReference type="EMBL" id="QXEV01000019">
    <property type="protein sequence ID" value="RIA75459.1"/>
    <property type="molecule type" value="Genomic_DNA"/>
</dbReference>
<dbReference type="AlphaFoldDB" id="A0A397RSQ4"/>
<dbReference type="InParanoid" id="A0A397RSQ4"/>
<comment type="caution">
    <text evidence="1">The sequence shown here is derived from an EMBL/GenBank/DDBJ whole genome shotgun (WGS) entry which is preliminary data.</text>
</comment>
<gene>
    <name evidence="1" type="ORF">EI71_01496</name>
</gene>